<feature type="repeat" description="PPR" evidence="3">
    <location>
        <begin position="300"/>
        <end position="334"/>
    </location>
</feature>
<accession>A0A5N6NHE1</accession>
<protein>
    <recommendedName>
        <fullName evidence="6">Pentacotripeptide-repeat region of PRORP domain-containing protein</fullName>
    </recommendedName>
</protein>
<dbReference type="InterPro" id="IPR002885">
    <property type="entry name" value="PPR_rpt"/>
</dbReference>
<feature type="repeat" description="PPR" evidence="3">
    <location>
        <begin position="580"/>
        <end position="614"/>
    </location>
</feature>
<feature type="repeat" description="PPR" evidence="3">
    <location>
        <begin position="545"/>
        <end position="579"/>
    </location>
</feature>
<keyword evidence="2" id="KW-0677">Repeat</keyword>
<evidence type="ECO:0000256" key="1">
    <source>
        <dbReference type="ARBA" id="ARBA00007626"/>
    </source>
</evidence>
<dbReference type="AlphaFoldDB" id="A0A5N6NHE1"/>
<evidence type="ECO:0000256" key="2">
    <source>
        <dbReference type="ARBA" id="ARBA00022737"/>
    </source>
</evidence>
<dbReference type="EMBL" id="SZYD01000011">
    <property type="protein sequence ID" value="KAD4888516.1"/>
    <property type="molecule type" value="Genomic_DNA"/>
</dbReference>
<evidence type="ECO:0008006" key="6">
    <source>
        <dbReference type="Google" id="ProtNLM"/>
    </source>
</evidence>
<feature type="repeat" description="PPR" evidence="3">
    <location>
        <begin position="335"/>
        <end position="369"/>
    </location>
</feature>
<gene>
    <name evidence="4" type="ORF">E3N88_20589</name>
</gene>
<name>A0A5N6NHE1_9ASTR</name>
<keyword evidence="5" id="KW-1185">Reference proteome</keyword>
<reference evidence="4 5" key="1">
    <citation type="submission" date="2019-05" db="EMBL/GenBank/DDBJ databases">
        <title>Mikania micrantha, genome provides insights into the molecular mechanism of rapid growth.</title>
        <authorList>
            <person name="Liu B."/>
        </authorList>
    </citation>
    <scope>NUCLEOTIDE SEQUENCE [LARGE SCALE GENOMIC DNA]</scope>
    <source>
        <strain evidence="4">NLD-2019</strain>
        <tissue evidence="4">Leaf</tissue>
    </source>
</reference>
<comment type="similarity">
    <text evidence="1">Belongs to the PPR family. P subfamily.</text>
</comment>
<comment type="caution">
    <text evidence="4">The sequence shown here is derived from an EMBL/GenBank/DDBJ whole genome shotgun (WGS) entry which is preliminary data.</text>
</comment>
<feature type="repeat" description="PPR" evidence="3">
    <location>
        <begin position="405"/>
        <end position="439"/>
    </location>
</feature>
<dbReference type="PROSITE" id="PS51375">
    <property type="entry name" value="PPR"/>
    <property type="match status" value="6"/>
</dbReference>
<dbReference type="PANTHER" id="PTHR47936">
    <property type="entry name" value="PPR_LONG DOMAIN-CONTAINING PROTEIN"/>
    <property type="match status" value="1"/>
</dbReference>
<dbReference type="Pfam" id="PF13041">
    <property type="entry name" value="PPR_2"/>
    <property type="match status" value="2"/>
</dbReference>
<dbReference type="NCBIfam" id="TIGR00756">
    <property type="entry name" value="PPR"/>
    <property type="match status" value="4"/>
</dbReference>
<dbReference type="PANTHER" id="PTHR47936:SF1">
    <property type="entry name" value="PENTATRICOPEPTIDE REPEAT-CONTAINING PROTEIN GUN1, CHLOROPLASTIC"/>
    <property type="match status" value="1"/>
</dbReference>
<feature type="repeat" description="PPR" evidence="3">
    <location>
        <begin position="440"/>
        <end position="474"/>
    </location>
</feature>
<dbReference type="Proteomes" id="UP000326396">
    <property type="component" value="Linkage Group LG19"/>
</dbReference>
<sequence length="633" mass="71512">MASVLKIKWLVSRYGRGTWGTNQDCVDGHGGPSGKVEAQSKVGFNFQNRREWVKGAERIGEWVKGAEQERTTGDAAVGNTLDSSLVEAIVHLQWWDFKPMVGFQSKLYVVLLFSISLIALFANGIDVKYYTQGGEIGRWEVTGTNNQLIELIIDVVMSFKDYLTGKSLSTHKVTRSFKPYKDIEDCNVIIDRVEVDTSINVDGDGFRCEDEEELLHSNGGDASPIFFSVNNQPVSRPKSLQSPLHPNLSRPHRLNRKILNSLVRDYEYDYANRIKCLPNEINKSSISESQFDHTTGEEISPELSNRYIRSLCEIGNIDKAMNFLSQMEALGFRLSYVSYTSLLTALASVGRTSEAEAVFQEMLASGFHPRQKVYNILLKGYLRRGLLTSADRLVEFMNDMGVWKNRETYEILLGYYAGAGRLNDSWEVVAKMRKNGFEPNSFVYSRIIELYRDNGMWKKATNLVAEIKENGVCLDRKIFNSIIDTFGKSGELEDALQHGKYEDAEDCINALKLEGVLLSARTFCGLCEQTVKVLQLMEREGIEPNLIMLNVLINAFGIAGRHLEALAVYQHIKESGMSPDVVTCTTLMKAMIRAKEFDKVPVIYKDMEVIGLSPDRKARELLQNAMIVLQQRR</sequence>
<organism evidence="4 5">
    <name type="scientific">Mikania micrantha</name>
    <name type="common">bitter vine</name>
    <dbReference type="NCBI Taxonomy" id="192012"/>
    <lineage>
        <taxon>Eukaryota</taxon>
        <taxon>Viridiplantae</taxon>
        <taxon>Streptophyta</taxon>
        <taxon>Embryophyta</taxon>
        <taxon>Tracheophyta</taxon>
        <taxon>Spermatophyta</taxon>
        <taxon>Magnoliopsida</taxon>
        <taxon>eudicotyledons</taxon>
        <taxon>Gunneridae</taxon>
        <taxon>Pentapetalae</taxon>
        <taxon>asterids</taxon>
        <taxon>campanulids</taxon>
        <taxon>Asterales</taxon>
        <taxon>Asteraceae</taxon>
        <taxon>Asteroideae</taxon>
        <taxon>Heliantheae alliance</taxon>
        <taxon>Eupatorieae</taxon>
        <taxon>Mikania</taxon>
    </lineage>
</organism>
<evidence type="ECO:0000313" key="4">
    <source>
        <dbReference type="EMBL" id="KAD4888516.1"/>
    </source>
</evidence>
<dbReference type="Gene3D" id="1.25.40.10">
    <property type="entry name" value="Tetratricopeptide repeat domain"/>
    <property type="match status" value="3"/>
</dbReference>
<dbReference type="Pfam" id="PF13812">
    <property type="entry name" value="PPR_3"/>
    <property type="match status" value="1"/>
</dbReference>
<dbReference type="OrthoDB" id="185373at2759"/>
<evidence type="ECO:0000256" key="3">
    <source>
        <dbReference type="PROSITE-ProRule" id="PRU00708"/>
    </source>
</evidence>
<proteinExistence type="inferred from homology"/>
<dbReference type="Pfam" id="PF01535">
    <property type="entry name" value="PPR"/>
    <property type="match status" value="1"/>
</dbReference>
<dbReference type="InterPro" id="IPR011990">
    <property type="entry name" value="TPR-like_helical_dom_sf"/>
</dbReference>
<evidence type="ECO:0000313" key="5">
    <source>
        <dbReference type="Proteomes" id="UP000326396"/>
    </source>
</evidence>